<dbReference type="InterPro" id="IPR043203">
    <property type="entry name" value="VGCC_Ca_Na"/>
</dbReference>
<dbReference type="InterPro" id="IPR018247">
    <property type="entry name" value="EF_Hand_1_Ca_BS"/>
</dbReference>
<evidence type="ECO:0000313" key="9">
    <source>
        <dbReference type="Proteomes" id="UP000601435"/>
    </source>
</evidence>
<evidence type="ECO:0000259" key="7">
    <source>
        <dbReference type="PROSITE" id="PS50222"/>
    </source>
</evidence>
<comment type="caution">
    <text evidence="8">The sequence shown here is derived from an EMBL/GenBank/DDBJ whole genome shotgun (WGS) entry which is preliminary data.</text>
</comment>
<dbReference type="OrthoDB" id="427950at2759"/>
<evidence type="ECO:0000256" key="1">
    <source>
        <dbReference type="ARBA" id="ARBA00004141"/>
    </source>
</evidence>
<dbReference type="Proteomes" id="UP000601435">
    <property type="component" value="Unassembled WGS sequence"/>
</dbReference>
<dbReference type="Gene3D" id="1.10.287.70">
    <property type="match status" value="1"/>
</dbReference>
<feature type="transmembrane region" description="Helical" evidence="6">
    <location>
        <begin position="102"/>
        <end position="120"/>
    </location>
</feature>
<comment type="subcellular location">
    <subcellularLocation>
        <location evidence="1">Membrane</location>
        <topology evidence="1">Multi-pass membrane protein</topology>
    </subcellularLocation>
</comment>
<feature type="non-terminal residue" evidence="8">
    <location>
        <position position="1"/>
    </location>
</feature>
<feature type="transmembrane region" description="Helical" evidence="6">
    <location>
        <begin position="282"/>
        <end position="302"/>
    </location>
</feature>
<dbReference type="InterPro" id="IPR027359">
    <property type="entry name" value="Volt_channel_dom_sf"/>
</dbReference>
<feature type="transmembrane region" description="Helical" evidence="6">
    <location>
        <begin position="140"/>
        <end position="159"/>
    </location>
</feature>
<evidence type="ECO:0000256" key="3">
    <source>
        <dbReference type="ARBA" id="ARBA00022837"/>
    </source>
</evidence>
<feature type="transmembrane region" description="Helical" evidence="6">
    <location>
        <begin position="197"/>
        <end position="227"/>
    </location>
</feature>
<dbReference type="InterPro" id="IPR011992">
    <property type="entry name" value="EF-hand-dom_pair"/>
</dbReference>
<dbReference type="InterPro" id="IPR002048">
    <property type="entry name" value="EF_hand_dom"/>
</dbReference>
<keyword evidence="2 6" id="KW-0812">Transmembrane</keyword>
<feature type="domain" description="EF-hand" evidence="7">
    <location>
        <begin position="334"/>
        <end position="369"/>
    </location>
</feature>
<reference evidence="8" key="1">
    <citation type="submission" date="2021-02" db="EMBL/GenBank/DDBJ databases">
        <authorList>
            <person name="Dougan E. K."/>
            <person name="Rhodes N."/>
            <person name="Thang M."/>
            <person name="Chan C."/>
        </authorList>
    </citation>
    <scope>NUCLEOTIDE SEQUENCE</scope>
</reference>
<dbReference type="Gene3D" id="1.20.120.350">
    <property type="entry name" value="Voltage-gated potassium channels. Chain C"/>
    <property type="match status" value="1"/>
</dbReference>
<dbReference type="PROSITE" id="PS50222">
    <property type="entry name" value="EF_HAND_2"/>
    <property type="match status" value="1"/>
</dbReference>
<evidence type="ECO:0000313" key="8">
    <source>
        <dbReference type="EMBL" id="CAE7184628.1"/>
    </source>
</evidence>
<dbReference type="InterPro" id="IPR005821">
    <property type="entry name" value="Ion_trans_dom"/>
</dbReference>
<dbReference type="EMBL" id="CAJNJA010005170">
    <property type="protein sequence ID" value="CAE7184628.1"/>
    <property type="molecule type" value="Genomic_DNA"/>
</dbReference>
<accession>A0A812IZI0</accession>
<feature type="transmembrane region" description="Helical" evidence="6">
    <location>
        <begin position="251"/>
        <end position="270"/>
    </location>
</feature>
<gene>
    <name evidence="8" type="primary">scn4ab</name>
    <name evidence="8" type="ORF">SNEC2469_LOCUS843</name>
</gene>
<keyword evidence="5 6" id="KW-0472">Membrane</keyword>
<dbReference type="PROSITE" id="PS00018">
    <property type="entry name" value="EF_HAND_1"/>
    <property type="match status" value="1"/>
</dbReference>
<keyword evidence="3" id="KW-0106">Calcium</keyword>
<dbReference type="Gene3D" id="1.10.238.10">
    <property type="entry name" value="EF-hand"/>
    <property type="match status" value="1"/>
</dbReference>
<dbReference type="SUPFAM" id="SSF81324">
    <property type="entry name" value="Voltage-gated potassium channels"/>
    <property type="match status" value="1"/>
</dbReference>
<evidence type="ECO:0000256" key="5">
    <source>
        <dbReference type="ARBA" id="ARBA00023136"/>
    </source>
</evidence>
<evidence type="ECO:0000256" key="4">
    <source>
        <dbReference type="ARBA" id="ARBA00022989"/>
    </source>
</evidence>
<name>A0A812IZI0_9DINO</name>
<evidence type="ECO:0000256" key="2">
    <source>
        <dbReference type="ARBA" id="ARBA00022692"/>
    </source>
</evidence>
<protein>
    <submittedName>
        <fullName evidence="8">Scn4ab protein</fullName>
    </submittedName>
</protein>
<dbReference type="AlphaFoldDB" id="A0A812IZI0"/>
<keyword evidence="4 6" id="KW-1133">Transmembrane helix</keyword>
<dbReference type="PANTHER" id="PTHR10037">
    <property type="entry name" value="VOLTAGE-GATED CATION CHANNEL CALCIUM AND SODIUM"/>
    <property type="match status" value="1"/>
</dbReference>
<dbReference type="SUPFAM" id="SSF47473">
    <property type="entry name" value="EF-hand"/>
    <property type="match status" value="1"/>
</dbReference>
<dbReference type="GO" id="GO:0001518">
    <property type="term" value="C:voltage-gated sodium channel complex"/>
    <property type="evidence" value="ECO:0007669"/>
    <property type="project" value="TreeGrafter"/>
</dbReference>
<feature type="non-terminal residue" evidence="8">
    <location>
        <position position="391"/>
    </location>
</feature>
<dbReference type="GO" id="GO:0005248">
    <property type="term" value="F:voltage-gated sodium channel activity"/>
    <property type="evidence" value="ECO:0007669"/>
    <property type="project" value="TreeGrafter"/>
</dbReference>
<proteinExistence type="predicted"/>
<evidence type="ECO:0000256" key="6">
    <source>
        <dbReference type="SAM" id="Phobius"/>
    </source>
</evidence>
<sequence length="391" mass="44269">NGALASMEASRFSRQNSYEQAVAAEQSGNFKPRRSVKVRSLRSAGTRDLTAANTRLGQLLAPLVLTWQFEFFYAALILSHAGLLGAQIEWEAAHLGASPPDAMVYTHLAFTFLFMIEIVLRMSTIGVTKFFTTGEYGWNIFDLLMVSLSVVELLVDLILQENFASGTFRILRILRLARSARGLRIVRLIRFIRPLRILVFSIGITLKSLIWSVILLLLIIYLFSILFSDAYLTTMTMAPDQTVDADELRNFFGSLQISMFTLFAAISGGLEWRHAMSSLNMVGWVWTSLFILYISFCCFAVLNVMTGVFCHSAIAGAEQDHEFMVQSMVGEQERIRTVFCELFQMMDHDESGMITIKEFEHGFKVESTRAWFEALGIKAEDAWTIFRSLDR</sequence>
<organism evidence="8 9">
    <name type="scientific">Symbiodinium necroappetens</name>
    <dbReference type="NCBI Taxonomy" id="1628268"/>
    <lineage>
        <taxon>Eukaryota</taxon>
        <taxon>Sar</taxon>
        <taxon>Alveolata</taxon>
        <taxon>Dinophyceae</taxon>
        <taxon>Suessiales</taxon>
        <taxon>Symbiodiniaceae</taxon>
        <taxon>Symbiodinium</taxon>
    </lineage>
</organism>
<dbReference type="GO" id="GO:0005509">
    <property type="term" value="F:calcium ion binding"/>
    <property type="evidence" value="ECO:0007669"/>
    <property type="project" value="InterPro"/>
</dbReference>
<keyword evidence="9" id="KW-1185">Reference proteome</keyword>
<dbReference type="PANTHER" id="PTHR10037:SF62">
    <property type="entry name" value="SODIUM CHANNEL PROTEIN 60E"/>
    <property type="match status" value="1"/>
</dbReference>
<dbReference type="Pfam" id="PF00520">
    <property type="entry name" value="Ion_trans"/>
    <property type="match status" value="1"/>
</dbReference>